<accession>A0ABU6SSM0</accession>
<protein>
    <submittedName>
        <fullName evidence="1">Uncharacterized protein</fullName>
    </submittedName>
</protein>
<comment type="caution">
    <text evidence="1">The sequence shown here is derived from an EMBL/GenBank/DDBJ whole genome shotgun (WGS) entry which is preliminary data.</text>
</comment>
<organism evidence="1 2">
    <name type="scientific">Stylosanthes scabra</name>
    <dbReference type="NCBI Taxonomy" id="79078"/>
    <lineage>
        <taxon>Eukaryota</taxon>
        <taxon>Viridiplantae</taxon>
        <taxon>Streptophyta</taxon>
        <taxon>Embryophyta</taxon>
        <taxon>Tracheophyta</taxon>
        <taxon>Spermatophyta</taxon>
        <taxon>Magnoliopsida</taxon>
        <taxon>eudicotyledons</taxon>
        <taxon>Gunneridae</taxon>
        <taxon>Pentapetalae</taxon>
        <taxon>rosids</taxon>
        <taxon>fabids</taxon>
        <taxon>Fabales</taxon>
        <taxon>Fabaceae</taxon>
        <taxon>Papilionoideae</taxon>
        <taxon>50 kb inversion clade</taxon>
        <taxon>dalbergioids sensu lato</taxon>
        <taxon>Dalbergieae</taxon>
        <taxon>Pterocarpus clade</taxon>
        <taxon>Stylosanthes</taxon>
    </lineage>
</organism>
<reference evidence="1 2" key="1">
    <citation type="journal article" date="2023" name="Plants (Basel)">
        <title>Bridging the Gap: Combining Genomics and Transcriptomics Approaches to Understand Stylosanthes scabra, an Orphan Legume from the Brazilian Caatinga.</title>
        <authorList>
            <person name="Ferreira-Neto J.R.C."/>
            <person name="da Silva M.D."/>
            <person name="Binneck E."/>
            <person name="de Melo N.F."/>
            <person name="da Silva R.H."/>
            <person name="de Melo A.L.T.M."/>
            <person name="Pandolfi V."/>
            <person name="Bustamante F.O."/>
            <person name="Brasileiro-Vidal A.C."/>
            <person name="Benko-Iseppon A.M."/>
        </authorList>
    </citation>
    <scope>NUCLEOTIDE SEQUENCE [LARGE SCALE GENOMIC DNA]</scope>
    <source>
        <tissue evidence="1">Leaves</tissue>
    </source>
</reference>
<sequence>CHDEPPHGRSRGLFGIPQFRNQVIVVEESKLAMRVTARSSTRKRCHRVQPVKNTEYGLDSFSLGNENSVFAFG</sequence>
<name>A0ABU6SSM0_9FABA</name>
<evidence type="ECO:0000313" key="2">
    <source>
        <dbReference type="Proteomes" id="UP001341840"/>
    </source>
</evidence>
<gene>
    <name evidence="1" type="ORF">PIB30_079345</name>
</gene>
<dbReference type="Proteomes" id="UP001341840">
    <property type="component" value="Unassembled WGS sequence"/>
</dbReference>
<proteinExistence type="predicted"/>
<keyword evidence="2" id="KW-1185">Reference proteome</keyword>
<dbReference type="EMBL" id="JASCZI010061537">
    <property type="protein sequence ID" value="MED6138958.1"/>
    <property type="molecule type" value="Genomic_DNA"/>
</dbReference>
<evidence type="ECO:0000313" key="1">
    <source>
        <dbReference type="EMBL" id="MED6138958.1"/>
    </source>
</evidence>
<feature type="non-terminal residue" evidence="1">
    <location>
        <position position="1"/>
    </location>
</feature>